<dbReference type="Proteomes" id="UP000031575">
    <property type="component" value="Unassembled WGS sequence"/>
</dbReference>
<dbReference type="AlphaFoldDB" id="A0A0C2IHX9"/>
<name>A0A0C2IHX9_9PEZI</name>
<accession>A0A0C2IHX9</accession>
<dbReference type="EMBL" id="AWTV01000009">
    <property type="protein sequence ID" value="KIH88781.1"/>
    <property type="molecule type" value="Genomic_DNA"/>
</dbReference>
<dbReference type="GeneID" id="63682058"/>
<dbReference type="VEuPathDB" id="FungiDB:SPBR_09011"/>
<keyword evidence="2" id="KW-1185">Reference proteome</keyword>
<proteinExistence type="predicted"/>
<evidence type="ECO:0000313" key="1">
    <source>
        <dbReference type="EMBL" id="KIH88781.1"/>
    </source>
</evidence>
<protein>
    <submittedName>
        <fullName evidence="1">Uncharacterized protein</fullName>
    </submittedName>
</protein>
<organism evidence="1 2">
    <name type="scientific">Sporothrix brasiliensis 5110</name>
    <dbReference type="NCBI Taxonomy" id="1398154"/>
    <lineage>
        <taxon>Eukaryota</taxon>
        <taxon>Fungi</taxon>
        <taxon>Dikarya</taxon>
        <taxon>Ascomycota</taxon>
        <taxon>Pezizomycotina</taxon>
        <taxon>Sordariomycetes</taxon>
        <taxon>Sordariomycetidae</taxon>
        <taxon>Ophiostomatales</taxon>
        <taxon>Ophiostomataceae</taxon>
        <taxon>Sporothrix</taxon>
    </lineage>
</organism>
<evidence type="ECO:0000313" key="2">
    <source>
        <dbReference type="Proteomes" id="UP000031575"/>
    </source>
</evidence>
<comment type="caution">
    <text evidence="1">The sequence shown here is derived from an EMBL/GenBank/DDBJ whole genome shotgun (WGS) entry which is preliminary data.</text>
</comment>
<dbReference type="HOGENOM" id="CLU_114624_0_0_1"/>
<gene>
    <name evidence="1" type="ORF">SPBR_09011</name>
</gene>
<dbReference type="OrthoDB" id="4358740at2759"/>
<sequence length="163" mass="18094">MEHAESGRIAKRVVVVVSRKSRYWATAWASSEGLIAVAFRLLQVERLIPSDAQNNPSTVTFIAKERWDLRTYLVFDIFHDTYNADEAHIPGRNDLPVISVFLGEKKESAGIAGRPTANKVNTDIRALHNSTGPGSRPPFTVDHIDGQVPFYPNPRTSYATSTS</sequence>
<dbReference type="RefSeq" id="XP_040616791.1">
    <property type="nucleotide sequence ID" value="XM_040767137.1"/>
</dbReference>
<reference evidence="1 2" key="1">
    <citation type="journal article" date="2014" name="BMC Genomics">
        <title>Comparative genomics of the major fungal agents of human and animal Sporotrichosis: Sporothrix schenckii and Sporothrix brasiliensis.</title>
        <authorList>
            <person name="Teixeira M.M."/>
            <person name="de Almeida L.G."/>
            <person name="Kubitschek-Barreira P."/>
            <person name="Alves F.L."/>
            <person name="Kioshima E.S."/>
            <person name="Abadio A.K."/>
            <person name="Fernandes L."/>
            <person name="Derengowski L.S."/>
            <person name="Ferreira K.S."/>
            <person name="Souza R.C."/>
            <person name="Ruiz J.C."/>
            <person name="de Andrade N.C."/>
            <person name="Paes H.C."/>
            <person name="Nicola A.M."/>
            <person name="Albuquerque P."/>
            <person name="Gerber A.L."/>
            <person name="Martins V.P."/>
            <person name="Peconick L.D."/>
            <person name="Neto A.V."/>
            <person name="Chaucanez C.B."/>
            <person name="Silva P.A."/>
            <person name="Cunha O.L."/>
            <person name="de Oliveira F.F."/>
            <person name="dos Santos T.C."/>
            <person name="Barros A.L."/>
            <person name="Soares M.A."/>
            <person name="de Oliveira L.M."/>
            <person name="Marini M.M."/>
            <person name="Villalobos-Duno H."/>
            <person name="Cunha M.M."/>
            <person name="de Hoog S."/>
            <person name="da Silveira J.F."/>
            <person name="Henrissat B."/>
            <person name="Nino-Vega G.A."/>
            <person name="Cisalpino P.S."/>
            <person name="Mora-Montes H.M."/>
            <person name="Almeida S.R."/>
            <person name="Stajich J.E."/>
            <person name="Lopes-Bezerra L.M."/>
            <person name="Vasconcelos A.T."/>
            <person name="Felipe M.S."/>
        </authorList>
    </citation>
    <scope>NUCLEOTIDE SEQUENCE [LARGE SCALE GENOMIC DNA]</scope>
    <source>
        <strain evidence="1 2">5110</strain>
    </source>
</reference>